<dbReference type="InterPro" id="IPR006074">
    <property type="entry name" value="GTP1-OBG_CS"/>
</dbReference>
<dbReference type="InterPro" id="IPR005225">
    <property type="entry name" value="Small_GTP-bd"/>
</dbReference>
<evidence type="ECO:0000256" key="1">
    <source>
        <dbReference type="ARBA" id="ARBA00022741"/>
    </source>
</evidence>
<dbReference type="NCBIfam" id="TIGR00231">
    <property type="entry name" value="small_GTP"/>
    <property type="match status" value="1"/>
</dbReference>
<dbReference type="FunFam" id="3.40.50.300:FF:001436">
    <property type="entry name" value="Developmentally-regulated GTP-binding protein"/>
    <property type="match status" value="1"/>
</dbReference>
<keyword evidence="1" id="KW-0547">Nucleotide-binding</keyword>
<dbReference type="PANTHER" id="PTHR43127">
    <property type="entry name" value="DEVELOPMENTALLY-REGULATED GTP-BINDING PROTEIN 2"/>
    <property type="match status" value="1"/>
</dbReference>
<dbReference type="GO" id="GO:0003924">
    <property type="term" value="F:GTPase activity"/>
    <property type="evidence" value="ECO:0007669"/>
    <property type="project" value="InterPro"/>
</dbReference>
<dbReference type="InterPro" id="IPR004095">
    <property type="entry name" value="TGS"/>
</dbReference>
<dbReference type="AlphaFoldDB" id="A0A9X8DIS7"/>
<dbReference type="PRINTS" id="PR00326">
    <property type="entry name" value="GTP1OBG"/>
</dbReference>
<evidence type="ECO:0000256" key="2">
    <source>
        <dbReference type="ARBA" id="ARBA00023134"/>
    </source>
</evidence>
<dbReference type="InterPro" id="IPR012676">
    <property type="entry name" value="TGS-like"/>
</dbReference>
<name>A0A9X8DIS7_APHAT</name>
<dbReference type="SUPFAM" id="SSF52540">
    <property type="entry name" value="P-loop containing nucleoside triphosphate hydrolases"/>
    <property type="match status" value="1"/>
</dbReference>
<dbReference type="InterPro" id="IPR045001">
    <property type="entry name" value="DRG"/>
</dbReference>
<dbReference type="Gene3D" id="3.40.50.300">
    <property type="entry name" value="P-loop containing nucleotide triphosphate hydrolases"/>
    <property type="match status" value="1"/>
</dbReference>
<evidence type="ECO:0000313" key="4">
    <source>
        <dbReference type="EMBL" id="RLN78452.1"/>
    </source>
</evidence>
<reference evidence="4 5" key="1">
    <citation type="journal article" date="2018" name="J. Invertebr. Pathol.">
        <title>New genotyping method for the causative agent of crayfish plague (Aphanomyces astaci) based on whole genome data.</title>
        <authorList>
            <person name="Minardi D."/>
            <person name="Studholme D.J."/>
            <person name="van der Giezen M."/>
            <person name="Pretto T."/>
            <person name="Oidtmann B."/>
        </authorList>
    </citation>
    <scope>NUCLEOTIDE SEQUENCE [LARGE SCALE GENOMIC DNA]</scope>
    <source>
        <strain evidence="4 5">KB13</strain>
    </source>
</reference>
<organism evidence="4 5">
    <name type="scientific">Aphanomyces astaci</name>
    <name type="common">Crayfish plague agent</name>
    <dbReference type="NCBI Taxonomy" id="112090"/>
    <lineage>
        <taxon>Eukaryota</taxon>
        <taxon>Sar</taxon>
        <taxon>Stramenopiles</taxon>
        <taxon>Oomycota</taxon>
        <taxon>Saprolegniomycetes</taxon>
        <taxon>Saprolegniales</taxon>
        <taxon>Verrucalvaceae</taxon>
        <taxon>Aphanomyces</taxon>
    </lineage>
</organism>
<gene>
    <name evidence="4" type="ORF">DYB28_005773</name>
</gene>
<keyword evidence="2" id="KW-0342">GTP-binding</keyword>
<dbReference type="Pfam" id="PF01926">
    <property type="entry name" value="MMR_HSR1"/>
    <property type="match status" value="1"/>
</dbReference>
<dbReference type="GO" id="GO:0005525">
    <property type="term" value="F:GTP binding"/>
    <property type="evidence" value="ECO:0007669"/>
    <property type="project" value="UniProtKB-KW"/>
</dbReference>
<proteinExistence type="predicted"/>
<comment type="caution">
    <text evidence="4">The sequence shown here is derived from an EMBL/GenBank/DDBJ whole genome shotgun (WGS) entry which is preliminary data.</text>
</comment>
<dbReference type="PROSITE" id="PS51710">
    <property type="entry name" value="G_OBG"/>
    <property type="match status" value="1"/>
</dbReference>
<dbReference type="InterPro" id="IPR031167">
    <property type="entry name" value="G_OBG"/>
</dbReference>
<dbReference type="PROSITE" id="PS00905">
    <property type="entry name" value="GTP1_OBG"/>
    <property type="match status" value="1"/>
</dbReference>
<dbReference type="SUPFAM" id="SSF81271">
    <property type="entry name" value="TGS-like"/>
    <property type="match status" value="1"/>
</dbReference>
<evidence type="ECO:0000313" key="5">
    <source>
        <dbReference type="Proteomes" id="UP000275652"/>
    </source>
</evidence>
<evidence type="ECO:0000259" key="3">
    <source>
        <dbReference type="PROSITE" id="PS51710"/>
    </source>
</evidence>
<dbReference type="Proteomes" id="UP000275652">
    <property type="component" value="Unassembled WGS sequence"/>
</dbReference>
<dbReference type="EMBL" id="QUTI01065054">
    <property type="protein sequence ID" value="RLN78452.1"/>
    <property type="molecule type" value="Genomic_DNA"/>
</dbReference>
<dbReference type="Pfam" id="PF02824">
    <property type="entry name" value="TGS"/>
    <property type="match status" value="1"/>
</dbReference>
<dbReference type="Gene3D" id="3.10.20.30">
    <property type="match status" value="1"/>
</dbReference>
<sequence length="286" mass="31850">MKRTQKNKATEGHLGHLKAKLAKLRTELLDGEKSSGGGGEGFDVARSGDGRVALIGFPSVGKSTLLSQLTDTVSETNAVEFTTLTCIPGNLMYNDVRIQLLDLPGIIEGASHGKGRGREVIAVSKSADMILMVLDAGREEGNRHRTILENELETVGLRLNRNPPDIYFRKKAGGGVQFNATVRLTKLNFDHLLATMWNYMGLTRVYTKRRGEISKDMLDNFNFALVWGTSTKYNPQRVGKEHVLQDEDVLQVVTLTVTQQKHAKNYNQKVQAHWDKYKAKKKALKT</sequence>
<dbReference type="InterPro" id="IPR027417">
    <property type="entry name" value="P-loop_NTPase"/>
</dbReference>
<dbReference type="InterPro" id="IPR006073">
    <property type="entry name" value="GTP-bd"/>
</dbReference>
<accession>A0A9X8DIS7</accession>
<protein>
    <recommendedName>
        <fullName evidence="3">OBG-type G domain-containing protein</fullName>
    </recommendedName>
</protein>
<feature type="domain" description="OBG-type G" evidence="3">
    <location>
        <begin position="50"/>
        <end position="286"/>
    </location>
</feature>
<dbReference type="InterPro" id="IPR012675">
    <property type="entry name" value="Beta-grasp_dom_sf"/>
</dbReference>